<dbReference type="InterPro" id="IPR000859">
    <property type="entry name" value="CUB_dom"/>
</dbReference>
<dbReference type="InterPro" id="IPR035914">
    <property type="entry name" value="Sperma_CUB_dom_sf"/>
</dbReference>
<reference evidence="5" key="1">
    <citation type="journal article" date="2021" name="Sci. Adv.">
        <title>The American lobster genome reveals insights on longevity, neural, and immune adaptations.</title>
        <authorList>
            <person name="Polinski J.M."/>
            <person name="Zimin A.V."/>
            <person name="Clark K.F."/>
            <person name="Kohn A.B."/>
            <person name="Sadowski N."/>
            <person name="Timp W."/>
            <person name="Ptitsyn A."/>
            <person name="Khanna P."/>
            <person name="Romanova D.Y."/>
            <person name="Williams P."/>
            <person name="Greenwood S.J."/>
            <person name="Moroz L.L."/>
            <person name="Walt D.R."/>
            <person name="Bodnar A.G."/>
        </authorList>
    </citation>
    <scope>NUCLEOTIDE SEQUENCE</scope>
    <source>
        <strain evidence="5">GMGI-L3</strain>
    </source>
</reference>
<dbReference type="CDD" id="cd00041">
    <property type="entry name" value="CUB"/>
    <property type="match status" value="1"/>
</dbReference>
<evidence type="ECO:0000256" key="1">
    <source>
        <dbReference type="ARBA" id="ARBA00022737"/>
    </source>
</evidence>
<evidence type="ECO:0000256" key="2">
    <source>
        <dbReference type="ARBA" id="ARBA00023157"/>
    </source>
</evidence>
<dbReference type="PANTHER" id="PTHR24251:SF37">
    <property type="entry name" value="CUB DOMAIN-CONTAINING PROTEIN"/>
    <property type="match status" value="1"/>
</dbReference>
<evidence type="ECO:0000256" key="3">
    <source>
        <dbReference type="PROSITE-ProRule" id="PRU00059"/>
    </source>
</evidence>
<dbReference type="Pfam" id="PF00431">
    <property type="entry name" value="CUB"/>
    <property type="match status" value="1"/>
</dbReference>
<keyword evidence="6" id="KW-1185">Reference proteome</keyword>
<gene>
    <name evidence="5" type="primary">Cubn-L9</name>
    <name evidence="5" type="ORF">Hamer_G022042</name>
</gene>
<feature type="non-terminal residue" evidence="5">
    <location>
        <position position="1"/>
    </location>
</feature>
<keyword evidence="2" id="KW-1015">Disulfide bond</keyword>
<dbReference type="SUPFAM" id="SSF49854">
    <property type="entry name" value="Spermadhesin, CUB domain"/>
    <property type="match status" value="1"/>
</dbReference>
<dbReference type="PANTHER" id="PTHR24251">
    <property type="entry name" value="OVOCHYMASE-RELATED"/>
    <property type="match status" value="1"/>
</dbReference>
<dbReference type="AlphaFoldDB" id="A0A8J5N050"/>
<proteinExistence type="predicted"/>
<organism evidence="5 6">
    <name type="scientific">Homarus americanus</name>
    <name type="common">American lobster</name>
    <dbReference type="NCBI Taxonomy" id="6706"/>
    <lineage>
        <taxon>Eukaryota</taxon>
        <taxon>Metazoa</taxon>
        <taxon>Ecdysozoa</taxon>
        <taxon>Arthropoda</taxon>
        <taxon>Crustacea</taxon>
        <taxon>Multicrustacea</taxon>
        <taxon>Malacostraca</taxon>
        <taxon>Eumalacostraca</taxon>
        <taxon>Eucarida</taxon>
        <taxon>Decapoda</taxon>
        <taxon>Pleocyemata</taxon>
        <taxon>Astacidea</taxon>
        <taxon>Nephropoidea</taxon>
        <taxon>Nephropidae</taxon>
        <taxon>Homarus</taxon>
    </lineage>
</organism>
<protein>
    <submittedName>
        <fullName evidence="5">Cubilin-like 9</fullName>
    </submittedName>
</protein>
<dbReference type="Gene3D" id="2.60.120.290">
    <property type="entry name" value="Spermadhesin, CUB domain"/>
    <property type="match status" value="2"/>
</dbReference>
<accession>A0A8J5N050</accession>
<feature type="domain" description="CUB" evidence="4">
    <location>
        <begin position="118"/>
        <end position="235"/>
    </location>
</feature>
<dbReference type="Proteomes" id="UP000747542">
    <property type="component" value="Unassembled WGS sequence"/>
</dbReference>
<comment type="caution">
    <text evidence="3">Lacks conserved residue(s) required for the propagation of feature annotation.</text>
</comment>
<dbReference type="EMBL" id="JAHLQT010015988">
    <property type="protein sequence ID" value="KAG7169552.1"/>
    <property type="molecule type" value="Genomic_DNA"/>
</dbReference>
<evidence type="ECO:0000259" key="4">
    <source>
        <dbReference type="PROSITE" id="PS01180"/>
    </source>
</evidence>
<keyword evidence="1" id="KW-0677">Repeat</keyword>
<sequence length="235" mass="26904">TTTTTINTTTGPGCRLREVDRLYLWTSSGFPHQNYPDNFKCTVIGRSAVIKFLTFKLQPGCRDNVSLTLPYSRVETFCGERSGEYLLPNFNFRSTFKTDSEINNVGFNISVKGTKSSCHKRLQLRNSTTRSNISIRPKGEERRLYQCEWWIEAPVGKRIQVTRLRTFIASTPNCIKDYLVLNGEGMKNYPASSSLIFCERKVTLQPIITKDNLLYVVYHGWTPDSSGFVLRYKVV</sequence>
<dbReference type="PROSITE" id="PS01180">
    <property type="entry name" value="CUB"/>
    <property type="match status" value="1"/>
</dbReference>
<comment type="caution">
    <text evidence="5">The sequence shown here is derived from an EMBL/GenBank/DDBJ whole genome shotgun (WGS) entry which is preliminary data.</text>
</comment>
<evidence type="ECO:0000313" key="5">
    <source>
        <dbReference type="EMBL" id="KAG7169552.1"/>
    </source>
</evidence>
<evidence type="ECO:0000313" key="6">
    <source>
        <dbReference type="Proteomes" id="UP000747542"/>
    </source>
</evidence>
<name>A0A8J5N050_HOMAM</name>